<dbReference type="PROSITE" id="PS51194">
    <property type="entry name" value="HELICASE_CTER"/>
    <property type="match status" value="1"/>
</dbReference>
<evidence type="ECO:0000313" key="13">
    <source>
        <dbReference type="Proteomes" id="UP001056539"/>
    </source>
</evidence>
<evidence type="ECO:0000256" key="4">
    <source>
        <dbReference type="ARBA" id="ARBA00022806"/>
    </source>
</evidence>
<feature type="domain" description="Helicase C-terminal" evidence="11">
    <location>
        <begin position="379"/>
        <end position="552"/>
    </location>
</feature>
<dbReference type="InterPro" id="IPR032438">
    <property type="entry name" value="ERCC3_RAD25_C"/>
</dbReference>
<evidence type="ECO:0000256" key="1">
    <source>
        <dbReference type="ARBA" id="ARBA00006637"/>
    </source>
</evidence>
<dbReference type="SUPFAM" id="SSF52540">
    <property type="entry name" value="P-loop containing nucleoside triphosphate hydrolases"/>
    <property type="match status" value="2"/>
</dbReference>
<dbReference type="PANTHER" id="PTHR11274">
    <property type="entry name" value="RAD25/XP-B DNA REPAIR HELICASE"/>
    <property type="match status" value="1"/>
</dbReference>
<keyword evidence="13" id="KW-1185">Reference proteome</keyword>
<keyword evidence="3" id="KW-0378">Hydrolase</keyword>
<dbReference type="GO" id="GO:0016787">
    <property type="term" value="F:hydrolase activity"/>
    <property type="evidence" value="ECO:0007669"/>
    <property type="project" value="UniProtKB-KW"/>
</dbReference>
<reference evidence="12" key="1">
    <citation type="submission" date="2021-04" db="EMBL/GenBank/DDBJ databases">
        <authorList>
            <person name="Postec A."/>
        </authorList>
    </citation>
    <scope>NUCLEOTIDE SEQUENCE</scope>
    <source>
        <strain evidence="12">F1F22</strain>
    </source>
</reference>
<evidence type="ECO:0000256" key="3">
    <source>
        <dbReference type="ARBA" id="ARBA00022801"/>
    </source>
</evidence>
<dbReference type="InterPro" id="IPR006935">
    <property type="entry name" value="Helicase/UvrB_N"/>
</dbReference>
<comment type="catalytic activity">
    <reaction evidence="9">
        <text>ATP + H2O = ADP + phosphate + H(+)</text>
        <dbReference type="Rhea" id="RHEA:13065"/>
        <dbReference type="ChEBI" id="CHEBI:15377"/>
        <dbReference type="ChEBI" id="CHEBI:15378"/>
        <dbReference type="ChEBI" id="CHEBI:30616"/>
        <dbReference type="ChEBI" id="CHEBI:43474"/>
        <dbReference type="ChEBI" id="CHEBI:456216"/>
        <dbReference type="EC" id="5.6.2.4"/>
    </reaction>
</comment>
<evidence type="ECO:0000256" key="6">
    <source>
        <dbReference type="ARBA" id="ARBA00023235"/>
    </source>
</evidence>
<dbReference type="Pfam" id="PF13625">
    <property type="entry name" value="Helicase_C_3"/>
    <property type="match status" value="1"/>
</dbReference>
<dbReference type="AlphaFoldDB" id="A0AAX3BCU0"/>
<organism evidence="12 13">
    <name type="scientific">Thermospira aquatica</name>
    <dbReference type="NCBI Taxonomy" id="2828656"/>
    <lineage>
        <taxon>Bacteria</taxon>
        <taxon>Pseudomonadati</taxon>
        <taxon>Spirochaetota</taxon>
        <taxon>Spirochaetia</taxon>
        <taxon>Brevinematales</taxon>
        <taxon>Thermospiraceae</taxon>
        <taxon>Thermospira</taxon>
    </lineage>
</organism>
<dbReference type="Proteomes" id="UP001056539">
    <property type="component" value="Chromosome"/>
</dbReference>
<dbReference type="GO" id="GO:0005524">
    <property type="term" value="F:ATP binding"/>
    <property type="evidence" value="ECO:0007669"/>
    <property type="project" value="UniProtKB-KW"/>
</dbReference>
<dbReference type="GO" id="GO:0043138">
    <property type="term" value="F:3'-5' DNA helicase activity"/>
    <property type="evidence" value="ECO:0007669"/>
    <property type="project" value="UniProtKB-EC"/>
</dbReference>
<dbReference type="EC" id="5.6.2.4" evidence="8"/>
<dbReference type="InterPro" id="IPR027417">
    <property type="entry name" value="P-loop_NTPase"/>
</dbReference>
<comment type="similarity">
    <text evidence="1">Belongs to the helicase family. RAD25/XPB subfamily.</text>
</comment>
<dbReference type="InterPro" id="IPR032830">
    <property type="entry name" value="XPB/Ssl2_N"/>
</dbReference>
<evidence type="ECO:0000256" key="2">
    <source>
        <dbReference type="ARBA" id="ARBA00022741"/>
    </source>
</evidence>
<dbReference type="Pfam" id="PF16203">
    <property type="entry name" value="ERCC3_RAD25_C"/>
    <property type="match status" value="1"/>
</dbReference>
<dbReference type="CDD" id="cd18789">
    <property type="entry name" value="SF2_C_XPB"/>
    <property type="match status" value="1"/>
</dbReference>
<dbReference type="PRINTS" id="PR00851">
    <property type="entry name" value="XRODRMPGMNTB"/>
</dbReference>
<dbReference type="InterPro" id="IPR050615">
    <property type="entry name" value="ATP-dep_DNA_Helicase"/>
</dbReference>
<protein>
    <recommendedName>
        <fullName evidence="8">DNA 3'-5' helicase</fullName>
        <ecNumber evidence="8">5.6.2.4</ecNumber>
    </recommendedName>
</protein>
<evidence type="ECO:0000256" key="7">
    <source>
        <dbReference type="ARBA" id="ARBA00034617"/>
    </source>
</evidence>
<feature type="domain" description="Helicase ATP-binding" evidence="10">
    <location>
        <begin position="194"/>
        <end position="349"/>
    </location>
</feature>
<comment type="catalytic activity">
    <reaction evidence="7">
        <text>Couples ATP hydrolysis with the unwinding of duplex DNA by translocating in the 3'-5' direction.</text>
        <dbReference type="EC" id="5.6.2.4"/>
    </reaction>
</comment>
<evidence type="ECO:0000259" key="10">
    <source>
        <dbReference type="PROSITE" id="PS51192"/>
    </source>
</evidence>
<dbReference type="NCBIfam" id="NF045503">
    <property type="entry name" value="repair_heli_XPB"/>
    <property type="match status" value="1"/>
</dbReference>
<dbReference type="SMART" id="SM00490">
    <property type="entry name" value="HELICc"/>
    <property type="match status" value="1"/>
</dbReference>
<dbReference type="PROSITE" id="PS51192">
    <property type="entry name" value="HELICASE_ATP_BIND_1"/>
    <property type="match status" value="1"/>
</dbReference>
<dbReference type="KEGG" id="taqu:KDW03_11600"/>
<dbReference type="Gene3D" id="3.40.50.300">
    <property type="entry name" value="P-loop containing nucleotide triphosphate hydrolases"/>
    <property type="match status" value="2"/>
</dbReference>
<proteinExistence type="inferred from homology"/>
<evidence type="ECO:0000259" key="11">
    <source>
        <dbReference type="PROSITE" id="PS51194"/>
    </source>
</evidence>
<dbReference type="InterPro" id="IPR014001">
    <property type="entry name" value="Helicase_ATP-bd"/>
</dbReference>
<keyword evidence="4 12" id="KW-0347">Helicase</keyword>
<evidence type="ECO:0000256" key="5">
    <source>
        <dbReference type="ARBA" id="ARBA00022840"/>
    </source>
</evidence>
<accession>A0AAX3BCU0</accession>
<dbReference type="PANTHER" id="PTHR11274:SF0">
    <property type="entry name" value="GENERAL TRANSCRIPTION AND DNA REPAIR FACTOR IIH HELICASE SUBUNIT XPB"/>
    <property type="match status" value="1"/>
</dbReference>
<dbReference type="RefSeq" id="WP_271435240.1">
    <property type="nucleotide sequence ID" value="NZ_CP073355.1"/>
</dbReference>
<name>A0AAX3BCU0_9SPIR</name>
<keyword evidence="2" id="KW-0547">Nucleotide-binding</keyword>
<sequence length="558" mass="64656">MMRTGALTIQTNGTILLDTHHKDFEMVQKYLFAFAELTKTLEHVHFYRITPISLWNAAANKFPLSQIIHTLEDFSRYPVPKPVMEFIQQHYNRYGEVIFHRWQDQLFIEVKNAGLKEDLIRYLKDFQLNEREGGFLASFSDRGLIKATLIKHLIPVQDLAGYERGEKIPFTLRKVTRSGSEFALRFYQAEAAYLFSQWKEGSGVIVLPCGAGKTIVGMAVMSDIQENTLIIATNLEALHQWKRELLDKTTLTEDDIGEYTAQTKTIKPITLTTYYMLIHRKSNSEERHIDILTQHQWGLIIYDEVHILPAPIFRMTTAIQSKRRLGLTATLVREDNREGEVFSLIGPKIYEYGWKTLEQEGWIATARCYEIRVPLSNEDFETYLNSSHRLRFRIASENKNKLDVLSHLLTRFSDQSILIIGHFLDQLQAISEFFSIPLITGQTPSEERERLYDAFRRRELTALIISRVGNFSIDLPGANVAIQVSGIFGSRQEEAQRLGRILRPQAQDVHFFTIVSQNTIEEEFAKRRQMFLIEKGYTYEVLYFTPKSKTLIQEVTLP</sequence>
<evidence type="ECO:0000313" key="12">
    <source>
        <dbReference type="EMBL" id="URA10108.1"/>
    </source>
</evidence>
<keyword evidence="6" id="KW-0413">Isomerase</keyword>
<evidence type="ECO:0000256" key="9">
    <source>
        <dbReference type="ARBA" id="ARBA00048988"/>
    </source>
</evidence>
<dbReference type="SMART" id="SM00487">
    <property type="entry name" value="DEXDc"/>
    <property type="match status" value="1"/>
</dbReference>
<gene>
    <name evidence="12" type="ORF">KDW03_11600</name>
</gene>
<dbReference type="Pfam" id="PF04851">
    <property type="entry name" value="ResIII"/>
    <property type="match status" value="1"/>
</dbReference>
<reference evidence="12" key="2">
    <citation type="submission" date="2022-06" db="EMBL/GenBank/DDBJ databases">
        <title>Thermospira aquatica gen. nov., sp. nov.</title>
        <authorList>
            <person name="Ben Ali Gam Z."/>
            <person name="Labat M."/>
        </authorList>
    </citation>
    <scope>NUCLEOTIDE SEQUENCE</scope>
    <source>
        <strain evidence="12">F1F22</strain>
    </source>
</reference>
<dbReference type="InterPro" id="IPR001650">
    <property type="entry name" value="Helicase_C-like"/>
</dbReference>
<dbReference type="GO" id="GO:0003677">
    <property type="term" value="F:DNA binding"/>
    <property type="evidence" value="ECO:0007669"/>
    <property type="project" value="InterPro"/>
</dbReference>
<evidence type="ECO:0000256" key="8">
    <source>
        <dbReference type="ARBA" id="ARBA00034808"/>
    </source>
</evidence>
<keyword evidence="5" id="KW-0067">ATP-binding</keyword>
<dbReference type="EMBL" id="CP073355">
    <property type="protein sequence ID" value="URA10108.1"/>
    <property type="molecule type" value="Genomic_DNA"/>
</dbReference>